<protein>
    <submittedName>
        <fullName evidence="5">Diguanylate cyclase/phosphodiesterase</fullName>
    </submittedName>
</protein>
<dbReference type="PROSITE" id="PS50883">
    <property type="entry name" value="EAL"/>
    <property type="match status" value="1"/>
</dbReference>
<dbReference type="SUPFAM" id="SSF158472">
    <property type="entry name" value="HAMP domain-like"/>
    <property type="match status" value="1"/>
</dbReference>
<dbReference type="GO" id="GO:0016020">
    <property type="term" value="C:membrane"/>
    <property type="evidence" value="ECO:0007669"/>
    <property type="project" value="InterPro"/>
</dbReference>
<dbReference type="PROSITE" id="PS50887">
    <property type="entry name" value="GGDEF"/>
    <property type="match status" value="1"/>
</dbReference>
<dbReference type="SUPFAM" id="SSF55073">
    <property type="entry name" value="Nucleotide cyclase"/>
    <property type="match status" value="1"/>
</dbReference>
<dbReference type="CDD" id="cd01949">
    <property type="entry name" value="GGDEF"/>
    <property type="match status" value="1"/>
</dbReference>
<feature type="transmembrane region" description="Helical" evidence="1">
    <location>
        <begin position="12"/>
        <end position="31"/>
    </location>
</feature>
<dbReference type="SMART" id="SM00052">
    <property type="entry name" value="EAL"/>
    <property type="match status" value="1"/>
</dbReference>
<keyword evidence="1" id="KW-1133">Transmembrane helix</keyword>
<organism evidence="5 6">
    <name type="scientific">Sulfuriferula multivorans</name>
    <dbReference type="NCBI Taxonomy" id="1559896"/>
    <lineage>
        <taxon>Bacteria</taxon>
        <taxon>Pseudomonadati</taxon>
        <taxon>Pseudomonadota</taxon>
        <taxon>Betaproteobacteria</taxon>
        <taxon>Nitrosomonadales</taxon>
        <taxon>Sulfuricellaceae</taxon>
        <taxon>Sulfuriferula</taxon>
    </lineage>
</organism>
<dbReference type="SUPFAM" id="SSF141868">
    <property type="entry name" value="EAL domain-like"/>
    <property type="match status" value="1"/>
</dbReference>
<dbReference type="CDD" id="cd06225">
    <property type="entry name" value="HAMP"/>
    <property type="match status" value="1"/>
</dbReference>
<evidence type="ECO:0000259" key="4">
    <source>
        <dbReference type="PROSITE" id="PS50887"/>
    </source>
</evidence>
<dbReference type="EMBL" id="BGOW01000003">
    <property type="protein sequence ID" value="GBL44819.1"/>
    <property type="molecule type" value="Genomic_DNA"/>
</dbReference>
<feature type="domain" description="EAL" evidence="2">
    <location>
        <begin position="548"/>
        <end position="800"/>
    </location>
</feature>
<dbReference type="InterPro" id="IPR035965">
    <property type="entry name" value="PAS-like_dom_sf"/>
</dbReference>
<dbReference type="GO" id="GO:0007165">
    <property type="term" value="P:signal transduction"/>
    <property type="evidence" value="ECO:0007669"/>
    <property type="project" value="InterPro"/>
</dbReference>
<evidence type="ECO:0000313" key="6">
    <source>
        <dbReference type="Proteomes" id="UP000286806"/>
    </source>
</evidence>
<feature type="domain" description="GGDEF" evidence="4">
    <location>
        <begin position="403"/>
        <end position="537"/>
    </location>
</feature>
<dbReference type="CDD" id="cd01948">
    <property type="entry name" value="EAL"/>
    <property type="match status" value="1"/>
</dbReference>
<accession>A0A401JB27</accession>
<dbReference type="SMART" id="SM00304">
    <property type="entry name" value="HAMP"/>
    <property type="match status" value="1"/>
</dbReference>
<dbReference type="InterPro" id="IPR000160">
    <property type="entry name" value="GGDEF_dom"/>
</dbReference>
<reference evidence="5 6" key="1">
    <citation type="journal article" date="2019" name="Front. Microbiol.">
        <title>Genomes of Neutrophilic Sulfur-Oxidizing Chemolithoautotrophs Representing 9 Proteobacterial Species From 8 Genera.</title>
        <authorList>
            <person name="Watanabe T."/>
            <person name="Kojima H."/>
            <person name="Umezawa K."/>
            <person name="Hori C."/>
            <person name="Takasuka T.E."/>
            <person name="Kato Y."/>
            <person name="Fukui M."/>
        </authorList>
    </citation>
    <scope>NUCLEOTIDE SEQUENCE [LARGE SCALE GENOMIC DNA]</scope>
    <source>
        <strain evidence="5 6">TTN</strain>
    </source>
</reference>
<name>A0A401JB27_9PROT</name>
<dbReference type="Pfam" id="PF08448">
    <property type="entry name" value="PAS_4"/>
    <property type="match status" value="1"/>
</dbReference>
<feature type="transmembrane region" description="Helical" evidence="1">
    <location>
        <begin position="160"/>
        <end position="181"/>
    </location>
</feature>
<dbReference type="InterPro" id="IPR003660">
    <property type="entry name" value="HAMP_dom"/>
</dbReference>
<dbReference type="OrthoDB" id="9813903at2"/>
<dbReference type="Pfam" id="PF00672">
    <property type="entry name" value="HAMP"/>
    <property type="match status" value="1"/>
</dbReference>
<evidence type="ECO:0000256" key="1">
    <source>
        <dbReference type="SAM" id="Phobius"/>
    </source>
</evidence>
<keyword evidence="1" id="KW-0472">Membrane</keyword>
<dbReference type="GO" id="GO:0003824">
    <property type="term" value="F:catalytic activity"/>
    <property type="evidence" value="ECO:0007669"/>
    <property type="project" value="UniProtKB-ARBA"/>
</dbReference>
<comment type="caution">
    <text evidence="5">The sequence shown here is derived from an EMBL/GenBank/DDBJ whole genome shotgun (WGS) entry which is preliminary data.</text>
</comment>
<evidence type="ECO:0000313" key="5">
    <source>
        <dbReference type="EMBL" id="GBL44819.1"/>
    </source>
</evidence>
<dbReference type="InterPro" id="IPR029787">
    <property type="entry name" value="Nucleotide_cyclase"/>
</dbReference>
<dbReference type="PROSITE" id="PS50885">
    <property type="entry name" value="HAMP"/>
    <property type="match status" value="1"/>
</dbReference>
<dbReference type="Gene3D" id="3.30.70.270">
    <property type="match status" value="1"/>
</dbReference>
<keyword evidence="1" id="KW-0812">Transmembrane</keyword>
<evidence type="ECO:0000259" key="2">
    <source>
        <dbReference type="PROSITE" id="PS50883"/>
    </source>
</evidence>
<proteinExistence type="predicted"/>
<dbReference type="Pfam" id="PF00563">
    <property type="entry name" value="EAL"/>
    <property type="match status" value="1"/>
</dbReference>
<keyword evidence="6" id="KW-1185">Reference proteome</keyword>
<dbReference type="InterPro" id="IPR043128">
    <property type="entry name" value="Rev_trsase/Diguanyl_cyclase"/>
</dbReference>
<dbReference type="Gene3D" id="6.10.340.10">
    <property type="match status" value="1"/>
</dbReference>
<dbReference type="InterPro" id="IPR035919">
    <property type="entry name" value="EAL_sf"/>
</dbReference>
<sequence>MPRGLSLRSKLVILSLIVEVVMLTLLVVNSVRLSQDSLLNQAQVRYTELNTLFNAALAAPLAQRDYATLHEILAESEHQDGIVYAVLVDNSGLIVASSGWEKGRALPTSMAATKFSHARTDQFDTSTQIMLAGQKYGTLYYGVSTRFLSEARSHLVQQSILIAGVEILLSTLLLAGLGYWLTRHLASLTRASDAFAQGQLEIRLPMRSNDEVGALTHAFNSMADAIAGQIGALTASTAQLHEEQARLIALLHAMKLGILFADTDNRIIYYNPAFQHIWRLPPDLSLHGKSPAEAIAQTGCMLADPNQLVSLMTASADSPEEHPATEIRLSDGRLLTRLSHPVYDATKKFIGHLWMFEDVTQEQQTAQQLVYLAERDSLTGLFNRHRLHEEMEKLLAEAERTGTQGALLFFDLDEFKYINDTFGHYAGDATLIRIATELSTLIRRNEVLARLGGDEFALLIPQISDLKQAEDLAERVVQAIARLPLIFEEQHLHVTISLGIALYPQHGTTIEGLIAHADTAMYQAKACGKNTWQVYRPELDMGKEMVARLTWNERLSHAFEKNLFRLHFQGVYHTADRTLSHLEALVRMIDEEKPGELVMPALFIPIAEKSGKILELDRWVINEAVTVLARHLKLRALAINLSGRSLADPSLPGYIQDTLVRHGVDPRRLLIEITETSAIGDLLDAGRFIEALHLTGCATCLDDFGTGFSSFAYLKYLKVDTLKIDGLFIRDLPNDPDNQLFVKSIADVARGMGKITVAEFVEDEATLELLNRFGVDLVQGYFLDRPIADHPALRGEAPMEKSA</sequence>
<dbReference type="Proteomes" id="UP000286806">
    <property type="component" value="Unassembled WGS sequence"/>
</dbReference>
<gene>
    <name evidence="5" type="ORF">SFMTTN_0620</name>
</gene>
<dbReference type="Gene3D" id="3.20.20.450">
    <property type="entry name" value="EAL domain"/>
    <property type="match status" value="1"/>
</dbReference>
<dbReference type="InterPro" id="IPR001633">
    <property type="entry name" value="EAL_dom"/>
</dbReference>
<feature type="domain" description="HAMP" evidence="3">
    <location>
        <begin position="179"/>
        <end position="231"/>
    </location>
</feature>
<dbReference type="AlphaFoldDB" id="A0A401JB27"/>
<dbReference type="FunFam" id="3.30.70.270:FF:000001">
    <property type="entry name" value="Diguanylate cyclase domain protein"/>
    <property type="match status" value="1"/>
</dbReference>
<dbReference type="Gene3D" id="3.30.450.20">
    <property type="entry name" value="PAS domain"/>
    <property type="match status" value="1"/>
</dbReference>
<dbReference type="InterPro" id="IPR052155">
    <property type="entry name" value="Biofilm_reg_signaling"/>
</dbReference>
<dbReference type="SMART" id="SM00267">
    <property type="entry name" value="GGDEF"/>
    <property type="match status" value="1"/>
</dbReference>
<dbReference type="InterPro" id="IPR013656">
    <property type="entry name" value="PAS_4"/>
</dbReference>
<evidence type="ECO:0000259" key="3">
    <source>
        <dbReference type="PROSITE" id="PS50885"/>
    </source>
</evidence>
<dbReference type="PANTHER" id="PTHR44757">
    <property type="entry name" value="DIGUANYLATE CYCLASE DGCP"/>
    <property type="match status" value="1"/>
</dbReference>
<dbReference type="NCBIfam" id="TIGR00254">
    <property type="entry name" value="GGDEF"/>
    <property type="match status" value="1"/>
</dbReference>
<dbReference type="PANTHER" id="PTHR44757:SF2">
    <property type="entry name" value="BIOFILM ARCHITECTURE MAINTENANCE PROTEIN MBAA"/>
    <property type="match status" value="1"/>
</dbReference>
<dbReference type="Pfam" id="PF00990">
    <property type="entry name" value="GGDEF"/>
    <property type="match status" value="1"/>
</dbReference>
<dbReference type="SUPFAM" id="SSF55785">
    <property type="entry name" value="PYP-like sensor domain (PAS domain)"/>
    <property type="match status" value="1"/>
</dbReference>